<name>A0A1B2EJD2_9HYPH</name>
<keyword evidence="3 6" id="KW-0564">Palmitate</keyword>
<comment type="subunit">
    <text evidence="6">Part of the Bam complex.</text>
</comment>
<evidence type="ECO:0000313" key="8">
    <source>
        <dbReference type="EMBL" id="ANY80076.1"/>
    </source>
</evidence>
<protein>
    <recommendedName>
        <fullName evidence="6">Outer membrane protein assembly factor BamD</fullName>
    </recommendedName>
</protein>
<dbReference type="InterPro" id="IPR017689">
    <property type="entry name" value="BamD"/>
</dbReference>
<proteinExistence type="inferred from homology"/>
<dbReference type="Pfam" id="PF13525">
    <property type="entry name" value="YfiO"/>
    <property type="match status" value="1"/>
</dbReference>
<dbReference type="KEGG" id="moc:BB934_19110"/>
<keyword evidence="2 6" id="KW-0472">Membrane</keyword>
<dbReference type="RefSeq" id="WP_173909471.1">
    <property type="nucleotide sequence ID" value="NZ_CP016616.1"/>
</dbReference>
<dbReference type="SUPFAM" id="SSF48452">
    <property type="entry name" value="TPR-like"/>
    <property type="match status" value="1"/>
</dbReference>
<evidence type="ECO:0000256" key="1">
    <source>
        <dbReference type="ARBA" id="ARBA00022729"/>
    </source>
</evidence>
<dbReference type="EMBL" id="CP016616">
    <property type="protein sequence ID" value="ANY80076.1"/>
    <property type="molecule type" value="Genomic_DNA"/>
</dbReference>
<dbReference type="HAMAP" id="MF_00922">
    <property type="entry name" value="OM_assembly_BamD"/>
    <property type="match status" value="1"/>
</dbReference>
<dbReference type="GO" id="GO:0051205">
    <property type="term" value="P:protein insertion into membrane"/>
    <property type="evidence" value="ECO:0007669"/>
    <property type="project" value="UniProtKB-UniRule"/>
</dbReference>
<evidence type="ECO:0000256" key="6">
    <source>
        <dbReference type="HAMAP-Rule" id="MF_00922"/>
    </source>
</evidence>
<dbReference type="CDD" id="cd15830">
    <property type="entry name" value="BamD"/>
    <property type="match status" value="1"/>
</dbReference>
<dbReference type="AlphaFoldDB" id="A0A1B2EJD2"/>
<dbReference type="InterPro" id="IPR039565">
    <property type="entry name" value="BamD-like"/>
</dbReference>
<evidence type="ECO:0000256" key="2">
    <source>
        <dbReference type="ARBA" id="ARBA00023136"/>
    </source>
</evidence>
<accession>A0A1B2EJD2</accession>
<keyword evidence="4 6" id="KW-0998">Cell outer membrane</keyword>
<comment type="subcellular location">
    <subcellularLocation>
        <location evidence="6">Cell outer membrane</location>
        <topology evidence="6">Lipid-anchor</topology>
    </subcellularLocation>
</comment>
<reference evidence="8" key="1">
    <citation type="submission" date="2016-07" db="EMBL/GenBank/DDBJ databases">
        <title>Microvirga ossetica sp. nov. a new species of rhizobia isolated from root nodules of the legume species Vicia alpestris Steven originated from North Ossetia region in the Caucasus.</title>
        <authorList>
            <person name="Safronova V.I."/>
            <person name="Kuznetsova I.G."/>
            <person name="Sazanova A.L."/>
            <person name="Belimov A."/>
            <person name="Andronov E."/>
            <person name="Osledkin Y.S."/>
            <person name="Onishchuk O.P."/>
            <person name="Kurchak O.N."/>
            <person name="Shaposhnikov A.I."/>
            <person name="Willems A."/>
            <person name="Tikhonovich I.A."/>
        </authorList>
    </citation>
    <scope>NUCLEOTIDE SEQUENCE [LARGE SCALE GENOMIC DNA]</scope>
    <source>
        <strain evidence="8">V5/3M</strain>
    </source>
</reference>
<organism evidence="8">
    <name type="scientific">Microvirga ossetica</name>
    <dbReference type="NCBI Taxonomy" id="1882682"/>
    <lineage>
        <taxon>Bacteria</taxon>
        <taxon>Pseudomonadati</taxon>
        <taxon>Pseudomonadota</taxon>
        <taxon>Alphaproteobacteria</taxon>
        <taxon>Hyphomicrobiales</taxon>
        <taxon>Methylobacteriaceae</taxon>
        <taxon>Microvirga</taxon>
    </lineage>
</organism>
<keyword evidence="1 6" id="KW-0732">Signal</keyword>
<comment type="function">
    <text evidence="6">Part of the outer membrane protein assembly complex, which is involved in assembly and insertion of beta-barrel proteins into the outer membrane.</text>
</comment>
<dbReference type="GO" id="GO:0043165">
    <property type="term" value="P:Gram-negative-bacterium-type cell outer membrane assembly"/>
    <property type="evidence" value="ECO:0007669"/>
    <property type="project" value="UniProtKB-UniRule"/>
</dbReference>
<sequence>MSFAKAYSGMKGAAGRALILGVCALGLAGCESLSSLNPFDKSETYKPEIVANAPAEEIYNDGLARVQKGDFSGAVKKFSALDKQYPYSEWSRKGLIMEAYANYEGGFYEESVTASKRYLQSYPNTTDAAYAYYLMASSYYDQIPDITRDQEKSERAILALQELVQRYPNSEYTADARKKLQVASDQLAGKELEVGRFYLQKRNYAGAINRFRTVVSRYQTTRHVEEALQRLTEAYMAMGIVGEAQTAAAVLGHNFPDSPWYKDAHALLTKGGVEPREDSQSWISKAFRGVPQVSQRTG</sequence>
<keyword evidence="5 6" id="KW-0449">Lipoprotein</keyword>
<dbReference type="NCBIfam" id="TIGR03302">
    <property type="entry name" value="OM_YfiO"/>
    <property type="match status" value="1"/>
</dbReference>
<evidence type="ECO:0000256" key="3">
    <source>
        <dbReference type="ARBA" id="ARBA00023139"/>
    </source>
</evidence>
<dbReference type="PANTHER" id="PTHR37423">
    <property type="entry name" value="SOLUBLE LYTIC MUREIN TRANSGLYCOSYLASE-RELATED"/>
    <property type="match status" value="1"/>
</dbReference>
<dbReference type="PROSITE" id="PS51257">
    <property type="entry name" value="PROKAR_LIPOPROTEIN"/>
    <property type="match status" value="1"/>
</dbReference>
<evidence type="ECO:0000259" key="7">
    <source>
        <dbReference type="Pfam" id="PF13525"/>
    </source>
</evidence>
<evidence type="ECO:0000256" key="4">
    <source>
        <dbReference type="ARBA" id="ARBA00023237"/>
    </source>
</evidence>
<gene>
    <name evidence="6" type="primary">bamD</name>
    <name evidence="8" type="ORF">BB934_19110</name>
</gene>
<dbReference type="InterPro" id="IPR011990">
    <property type="entry name" value="TPR-like_helical_dom_sf"/>
</dbReference>
<comment type="similarity">
    <text evidence="6">Belongs to the BamD family.</text>
</comment>
<dbReference type="GO" id="GO:1990063">
    <property type="term" value="C:Bam protein complex"/>
    <property type="evidence" value="ECO:0007669"/>
    <property type="project" value="TreeGrafter"/>
</dbReference>
<evidence type="ECO:0000256" key="5">
    <source>
        <dbReference type="ARBA" id="ARBA00023288"/>
    </source>
</evidence>
<dbReference type="PANTHER" id="PTHR37423:SF1">
    <property type="entry name" value="OUTER MEMBRANE PROTEIN ASSEMBLY FACTOR BAMD"/>
    <property type="match status" value="1"/>
</dbReference>
<dbReference type="Gene3D" id="1.25.40.10">
    <property type="entry name" value="Tetratricopeptide repeat domain"/>
    <property type="match status" value="1"/>
</dbReference>
<feature type="domain" description="Outer membrane lipoprotein BamD-like" evidence="7">
    <location>
        <begin position="53"/>
        <end position="247"/>
    </location>
</feature>